<evidence type="ECO:0000313" key="2">
    <source>
        <dbReference type="EMBL" id="GAT44256.1"/>
    </source>
</evidence>
<sequence length="197" mass="21324">MYPTPLPPKTQSAGPQADRGQRSASRRSSAARLFVSCVAGAAGGGEGVPARERWRCLSLEDDPAGRTGTPATASVGPTAGHEDEANRAQAVSFKFGNDGAGWYQRRVTEGRVRERLSKDAILVLMLELNDLRPDAHQHVSTASWLSTFVLTSFILIYRNLLKSSPYAIRVRGTCRTTLVVTWSTSTGLPLREDGVEP</sequence>
<name>A0ABQ0KZB1_MYCCL</name>
<protein>
    <submittedName>
        <fullName evidence="2">Uncharacterized protein</fullName>
    </submittedName>
</protein>
<proteinExistence type="predicted"/>
<dbReference type="Proteomes" id="UP000815677">
    <property type="component" value="Unassembled WGS sequence"/>
</dbReference>
<organism evidence="2 3">
    <name type="scientific">Mycena chlorophos</name>
    <name type="common">Agaric fungus</name>
    <name type="synonym">Agaricus chlorophos</name>
    <dbReference type="NCBI Taxonomy" id="658473"/>
    <lineage>
        <taxon>Eukaryota</taxon>
        <taxon>Fungi</taxon>
        <taxon>Dikarya</taxon>
        <taxon>Basidiomycota</taxon>
        <taxon>Agaricomycotina</taxon>
        <taxon>Agaricomycetes</taxon>
        <taxon>Agaricomycetidae</taxon>
        <taxon>Agaricales</taxon>
        <taxon>Marasmiineae</taxon>
        <taxon>Mycenaceae</taxon>
        <taxon>Mycena</taxon>
    </lineage>
</organism>
<dbReference type="EMBL" id="DF839599">
    <property type="protein sequence ID" value="GAT44256.1"/>
    <property type="molecule type" value="Genomic_DNA"/>
</dbReference>
<evidence type="ECO:0000313" key="3">
    <source>
        <dbReference type="Proteomes" id="UP000815677"/>
    </source>
</evidence>
<feature type="region of interest" description="Disordered" evidence="1">
    <location>
        <begin position="60"/>
        <end position="82"/>
    </location>
</feature>
<accession>A0ABQ0KZB1</accession>
<evidence type="ECO:0000256" key="1">
    <source>
        <dbReference type="SAM" id="MobiDB-lite"/>
    </source>
</evidence>
<gene>
    <name evidence="2" type="ORF">MCHLO_01894</name>
</gene>
<feature type="region of interest" description="Disordered" evidence="1">
    <location>
        <begin position="1"/>
        <end position="26"/>
    </location>
</feature>
<keyword evidence="3" id="KW-1185">Reference proteome</keyword>
<reference evidence="2" key="1">
    <citation type="submission" date="2014-09" db="EMBL/GenBank/DDBJ databases">
        <title>Genome sequence of the luminous mushroom Mycena chlorophos for searching fungal bioluminescence genes.</title>
        <authorList>
            <person name="Tanaka Y."/>
            <person name="Kasuga D."/>
            <person name="Oba Y."/>
            <person name="Hase S."/>
            <person name="Sato K."/>
            <person name="Oba Y."/>
            <person name="Sakakibara Y."/>
        </authorList>
    </citation>
    <scope>NUCLEOTIDE SEQUENCE</scope>
</reference>